<dbReference type="EMBL" id="AAMD01000083">
    <property type="protein sequence ID" value="EAU65397.1"/>
    <property type="molecule type" value="Genomic_DNA"/>
</dbReference>
<evidence type="ECO:0000313" key="3">
    <source>
        <dbReference type="Proteomes" id="UP000032702"/>
    </source>
</evidence>
<evidence type="ECO:0000259" key="1">
    <source>
        <dbReference type="Pfam" id="PF17131"/>
    </source>
</evidence>
<dbReference type="InterPro" id="IPR033399">
    <property type="entry name" value="TP_0789-like"/>
</dbReference>
<evidence type="ECO:0000313" key="2">
    <source>
        <dbReference type="EMBL" id="EAU65397.1"/>
    </source>
</evidence>
<dbReference type="AlphaFoldDB" id="Q08Y32"/>
<proteinExistence type="predicted"/>
<organism evidence="2 3">
    <name type="scientific">Stigmatella aurantiaca (strain DW4/3-1)</name>
    <dbReference type="NCBI Taxonomy" id="378806"/>
    <lineage>
        <taxon>Bacteria</taxon>
        <taxon>Pseudomonadati</taxon>
        <taxon>Myxococcota</taxon>
        <taxon>Myxococcia</taxon>
        <taxon>Myxococcales</taxon>
        <taxon>Cystobacterineae</taxon>
        <taxon>Archangiaceae</taxon>
        <taxon>Stigmatella</taxon>
    </lineage>
</organism>
<reference evidence="2 3" key="1">
    <citation type="submission" date="2006-04" db="EMBL/GenBank/DDBJ databases">
        <authorList>
            <person name="Nierman W.C."/>
        </authorList>
    </citation>
    <scope>NUCLEOTIDE SEQUENCE [LARGE SCALE GENOMIC DNA]</scope>
    <source>
        <strain evidence="2 3">DW4/3-1</strain>
    </source>
</reference>
<dbReference type="PATRIC" id="fig|378806.16.peg.4441"/>
<dbReference type="Proteomes" id="UP000032702">
    <property type="component" value="Unassembled WGS sequence"/>
</dbReference>
<name>Q08Y32_STIAD</name>
<gene>
    <name evidence="2" type="ORF">STIAU_7345</name>
</gene>
<feature type="domain" description="Uncharacterized protein TP-0789" evidence="1">
    <location>
        <begin position="103"/>
        <end position="284"/>
    </location>
</feature>
<dbReference type="CDD" id="cd16329">
    <property type="entry name" value="LolA_like"/>
    <property type="match status" value="1"/>
</dbReference>
<accession>Q08Y32</accession>
<comment type="caution">
    <text evidence="2">The sequence shown here is derived from an EMBL/GenBank/DDBJ whole genome shotgun (WGS) entry which is preliminary data.</text>
</comment>
<protein>
    <recommendedName>
        <fullName evidence="1">Uncharacterized protein TP-0789 domain-containing protein</fullName>
    </recommendedName>
</protein>
<dbReference type="Pfam" id="PF17131">
    <property type="entry name" value="LolA_like"/>
    <property type="match status" value="1"/>
</dbReference>
<dbReference type="Gene3D" id="2.50.20.10">
    <property type="entry name" value="Lipoprotein localisation LolA/LolB/LppX"/>
    <property type="match status" value="1"/>
</dbReference>
<sequence length="288" mass="33043">MCHGGEPHSLFPRRADEARDGHAPHWMMPMTVQPLLCAALAAVFLAAPTALALDAAEMKKLLEVIDDRQRNGGDYKSLVYLEQKEKDKADTVREALVYRRDADDKLMILFSKPKGEAGKGYLRLDKNLWSYDPNVGKWERRTERERIAGTDSRRADFDESRLAEEYEPTFEGEEALGKFKVHKLSLQARAGIDVAYPIIKLWVDTATSNILKRQEFALSGRLMRTLYYPKWQKVFSESKGAEVWYPQEIRIYDEVEKANSTVILIKSVDLRALEANIFTKAWLESKSR</sequence>